<reference evidence="2 4" key="1">
    <citation type="submission" date="2019-05" db="EMBL/GenBank/DDBJ databases">
        <title>Mumia sp. nov., isolated from the intestinal contents of plateau pika (Ochotona curzoniae) in the Qinghai-Tibet plateau of China.</title>
        <authorList>
            <person name="Tian Z."/>
        </authorList>
    </citation>
    <scope>NUCLEOTIDE SEQUENCE [LARGE SCALE GENOMIC DNA]</scope>
    <source>
        <strain evidence="4">527</strain>
        <strain evidence="2">Z527</strain>
    </source>
</reference>
<organism evidence="2 4">
    <name type="scientific">Mumia zhuanghuii</name>
    <dbReference type="NCBI Taxonomy" id="2585211"/>
    <lineage>
        <taxon>Bacteria</taxon>
        <taxon>Bacillati</taxon>
        <taxon>Actinomycetota</taxon>
        <taxon>Actinomycetes</taxon>
        <taxon>Propionibacteriales</taxon>
        <taxon>Nocardioidaceae</taxon>
        <taxon>Mumia</taxon>
    </lineage>
</organism>
<evidence type="ECO:0000259" key="1">
    <source>
        <dbReference type="Pfam" id="PF01168"/>
    </source>
</evidence>
<name>A0A5C4MHX5_9ACTN</name>
<dbReference type="Gene3D" id="3.20.20.10">
    <property type="entry name" value="Alanine racemase"/>
    <property type="match status" value="1"/>
</dbReference>
<feature type="domain" description="Alanine racemase N-terminal" evidence="1">
    <location>
        <begin position="14"/>
        <end position="175"/>
    </location>
</feature>
<dbReference type="AlphaFoldDB" id="A0A5C4MHX5"/>
<dbReference type="InterPro" id="IPR001608">
    <property type="entry name" value="Ala_racemase_N"/>
</dbReference>
<dbReference type="RefSeq" id="WP_139105000.1">
    <property type="nucleotide sequence ID" value="NZ_VDFR01000004.1"/>
</dbReference>
<protein>
    <submittedName>
        <fullName evidence="2">Alanine racemase</fullName>
    </submittedName>
</protein>
<comment type="caution">
    <text evidence="2">The sequence shown here is derived from an EMBL/GenBank/DDBJ whole genome shotgun (WGS) entry which is preliminary data.</text>
</comment>
<dbReference type="EMBL" id="VDFR01000004">
    <property type="protein sequence ID" value="TNC52164.1"/>
    <property type="molecule type" value="Genomic_DNA"/>
</dbReference>
<gene>
    <name evidence="3" type="ORF">FHE65_00880</name>
    <name evidence="2" type="ORF">FHE65_16935</name>
</gene>
<dbReference type="EMBL" id="VDFR01000074">
    <property type="protein sequence ID" value="TNC44226.1"/>
    <property type="molecule type" value="Genomic_DNA"/>
</dbReference>
<evidence type="ECO:0000313" key="3">
    <source>
        <dbReference type="EMBL" id="TNC52164.1"/>
    </source>
</evidence>
<evidence type="ECO:0000313" key="4">
    <source>
        <dbReference type="Proteomes" id="UP000306740"/>
    </source>
</evidence>
<dbReference type="OrthoDB" id="2986620at2"/>
<proteinExistence type="predicted"/>
<evidence type="ECO:0000313" key="2">
    <source>
        <dbReference type="EMBL" id="TNC44226.1"/>
    </source>
</evidence>
<dbReference type="Pfam" id="PF01168">
    <property type="entry name" value="Ala_racemase_N"/>
    <property type="match status" value="1"/>
</dbReference>
<accession>A0A5C4MHX5</accession>
<dbReference type="Proteomes" id="UP000306740">
    <property type="component" value="Unassembled WGS sequence"/>
</dbReference>
<dbReference type="InterPro" id="IPR029066">
    <property type="entry name" value="PLP-binding_barrel"/>
</dbReference>
<sequence length="354" mass="38324">MTLTLHVDGERWRAHLRGTAELYEGIIPVIKGNGYGFGNRTLARRADWLEVDTVAVGTYAELTDVLPRFGGDIHVLTPWRPFWSDTVRPERMYDPRVVHTVSRIEDLATLRDEAPEGTRIVIEGETAMARHGIDRHALTAAADALGRLRLIGFSIHLPLAENNLAEADRWAAAFEASKLAPAVPGTPLFTVSHLSDREVRALAERRPGLAVRPRVGTALWLGDRGAFRVTGLVIDSHVVERGERIGYRQRPLPAGGTVLIVSGGTSHGIGLEAPTAATTFKQRATSVAKGGLGAAGLALSPFVVGGKQRWFVEPPHMQASMILLPSGVAVPEVGEEVELEVRMTTTTFDAVDLP</sequence>
<dbReference type="SUPFAM" id="SSF51419">
    <property type="entry name" value="PLP-binding barrel"/>
    <property type="match status" value="1"/>
</dbReference>